<feature type="region of interest" description="Disordered" evidence="3">
    <location>
        <begin position="741"/>
        <end position="782"/>
    </location>
</feature>
<feature type="compositionally biased region" description="Pro residues" evidence="3">
    <location>
        <begin position="2734"/>
        <end position="2768"/>
    </location>
</feature>
<feature type="compositionally biased region" description="Polar residues" evidence="3">
    <location>
        <begin position="325"/>
        <end position="334"/>
    </location>
</feature>
<feature type="region of interest" description="Disordered" evidence="3">
    <location>
        <begin position="614"/>
        <end position="636"/>
    </location>
</feature>
<accession>A0A0G4I467</accession>
<feature type="region of interest" description="Disordered" evidence="3">
    <location>
        <begin position="2365"/>
        <end position="2415"/>
    </location>
</feature>
<feature type="region of interest" description="Disordered" evidence="3">
    <location>
        <begin position="697"/>
        <end position="720"/>
    </location>
</feature>
<feature type="region of interest" description="Disordered" evidence="3">
    <location>
        <begin position="1523"/>
        <end position="1674"/>
    </location>
</feature>
<feature type="region of interest" description="Disordered" evidence="3">
    <location>
        <begin position="198"/>
        <end position="223"/>
    </location>
</feature>
<feature type="compositionally biased region" description="Basic and acidic residues" evidence="3">
    <location>
        <begin position="379"/>
        <end position="404"/>
    </location>
</feature>
<feature type="region of interest" description="Disordered" evidence="3">
    <location>
        <begin position="1440"/>
        <end position="1462"/>
    </location>
</feature>
<feature type="compositionally biased region" description="Basic and acidic residues" evidence="3">
    <location>
        <begin position="1625"/>
        <end position="1638"/>
    </location>
</feature>
<evidence type="ECO:0000256" key="1">
    <source>
        <dbReference type="ARBA" id="ARBA00022581"/>
    </source>
</evidence>
<feature type="compositionally biased region" description="Basic and acidic residues" evidence="3">
    <location>
        <begin position="768"/>
        <end position="777"/>
    </location>
</feature>
<feature type="compositionally biased region" description="Polar residues" evidence="3">
    <location>
        <begin position="2027"/>
        <end position="2037"/>
    </location>
</feature>
<dbReference type="PANTHER" id="PTHR13037:SF24">
    <property type="entry name" value="POLYCOMB PROTEIN PCL-RELATED"/>
    <property type="match status" value="1"/>
</dbReference>
<feature type="compositionally biased region" description="Basic and acidic residues" evidence="3">
    <location>
        <begin position="2907"/>
        <end position="2920"/>
    </location>
</feature>
<feature type="region of interest" description="Disordered" evidence="3">
    <location>
        <begin position="2465"/>
        <end position="2534"/>
    </location>
</feature>
<feature type="region of interest" description="Disordered" evidence="3">
    <location>
        <begin position="238"/>
        <end position="461"/>
    </location>
</feature>
<feature type="coiled-coil region" evidence="2">
    <location>
        <begin position="1295"/>
        <end position="1326"/>
    </location>
</feature>
<feature type="compositionally biased region" description="Basic and acidic residues" evidence="3">
    <location>
        <begin position="1647"/>
        <end position="1674"/>
    </location>
</feature>
<feature type="compositionally biased region" description="Pro residues" evidence="3">
    <location>
        <begin position="2791"/>
        <end position="2804"/>
    </location>
</feature>
<reference evidence="5" key="1">
    <citation type="submission" date="2014-11" db="EMBL/GenBank/DDBJ databases">
        <authorList>
            <person name="Otto D Thomas"/>
            <person name="Naeem Raeece"/>
        </authorList>
    </citation>
    <scope>NUCLEOTIDE SEQUENCE</scope>
</reference>
<feature type="compositionally biased region" description="Basic and acidic residues" evidence="3">
    <location>
        <begin position="295"/>
        <end position="305"/>
    </location>
</feature>
<protein>
    <submittedName>
        <fullName evidence="5">Uncharacterized protein</fullName>
    </submittedName>
</protein>
<feature type="compositionally biased region" description="Basic residues" evidence="3">
    <location>
        <begin position="749"/>
        <end position="762"/>
    </location>
</feature>
<evidence type="ECO:0000256" key="3">
    <source>
        <dbReference type="SAM" id="MobiDB-lite"/>
    </source>
</evidence>
<feature type="compositionally biased region" description="Basic and acidic residues" evidence="3">
    <location>
        <begin position="2842"/>
        <end position="2853"/>
    </location>
</feature>
<feature type="compositionally biased region" description="Basic and acidic residues" evidence="3">
    <location>
        <begin position="859"/>
        <end position="869"/>
    </location>
</feature>
<feature type="compositionally biased region" description="Basic and acidic residues" evidence="3">
    <location>
        <begin position="2884"/>
        <end position="2895"/>
    </location>
</feature>
<feature type="region of interest" description="Disordered" evidence="3">
    <location>
        <begin position="126"/>
        <end position="153"/>
    </location>
</feature>
<feature type="compositionally biased region" description="Polar residues" evidence="3">
    <location>
        <begin position="2465"/>
        <end position="2475"/>
    </location>
</feature>
<feature type="region of interest" description="Disordered" evidence="3">
    <location>
        <begin position="2727"/>
        <end position="2855"/>
    </location>
</feature>
<feature type="region of interest" description="Disordered" evidence="3">
    <location>
        <begin position="2884"/>
        <end position="3127"/>
    </location>
</feature>
<feature type="compositionally biased region" description="Acidic residues" evidence="3">
    <location>
        <begin position="2401"/>
        <end position="2410"/>
    </location>
</feature>
<dbReference type="VEuPathDB" id="CryptoDB:Cvel_10849"/>
<evidence type="ECO:0000256" key="4">
    <source>
        <dbReference type="SAM" id="SignalP"/>
    </source>
</evidence>
<feature type="region of interest" description="Disordered" evidence="3">
    <location>
        <begin position="2632"/>
        <end position="2656"/>
    </location>
</feature>
<feature type="compositionally biased region" description="Basic and acidic residues" evidence="3">
    <location>
        <begin position="1042"/>
        <end position="1058"/>
    </location>
</feature>
<feature type="compositionally biased region" description="Basic and acidic residues" evidence="3">
    <location>
        <begin position="1442"/>
        <end position="1458"/>
    </location>
</feature>
<feature type="compositionally biased region" description="Acidic residues" evidence="3">
    <location>
        <begin position="367"/>
        <end position="378"/>
    </location>
</feature>
<feature type="signal peptide" evidence="4">
    <location>
        <begin position="1"/>
        <end position="21"/>
    </location>
</feature>
<feature type="compositionally biased region" description="Basic and acidic residues" evidence="3">
    <location>
        <begin position="2038"/>
        <end position="2051"/>
    </location>
</feature>
<evidence type="ECO:0000313" key="5">
    <source>
        <dbReference type="EMBL" id="CEM51772.1"/>
    </source>
</evidence>
<keyword evidence="2" id="KW-0175">Coiled coil</keyword>
<feature type="compositionally biased region" description="Basic and acidic residues" evidence="3">
    <location>
        <begin position="3098"/>
        <end position="3116"/>
    </location>
</feature>
<feature type="compositionally biased region" description="Acidic residues" evidence="3">
    <location>
        <begin position="285"/>
        <end position="294"/>
    </location>
</feature>
<feature type="compositionally biased region" description="Basic and acidic residues" evidence="3">
    <location>
        <begin position="2483"/>
        <end position="2492"/>
    </location>
</feature>
<feature type="region of interest" description="Disordered" evidence="3">
    <location>
        <begin position="1035"/>
        <end position="1068"/>
    </location>
</feature>
<feature type="compositionally biased region" description="Acidic residues" evidence="3">
    <location>
        <begin position="306"/>
        <end position="319"/>
    </location>
</feature>
<feature type="region of interest" description="Disordered" evidence="3">
    <location>
        <begin position="1981"/>
        <end position="2014"/>
    </location>
</feature>
<feature type="compositionally biased region" description="Basic residues" evidence="3">
    <location>
        <begin position="417"/>
        <end position="431"/>
    </location>
</feature>
<feature type="compositionally biased region" description="Gly residues" evidence="3">
    <location>
        <begin position="3044"/>
        <end position="3062"/>
    </location>
</feature>
<sequence>MQTGKLALSSILLGLLQSVQGDLRGAVGKQKKINIRQHTPWCCKMKKLKGADPDKYIIELLGCEQTTLEDMQALHEEKHCILVGSDDDISGRIFDSYEKIPKFEVLGDQYAAVVSAIKEEDETAFKEAQKKNKTPEPEAPSEPEAPANDEEDFGDFESLTLKDGKITKDEIPMNEYSKSLAEQEGILMGAITDELEPLVDDPSISEGDSYVLTPDGKSDTDDFEPFVEGILLGAIDDADFGTASMGEGEGGEPDEDTEVGMGPRQDAVDAGDMSASMKDGGTQTDEAEGEPEPDMGDREDAKSDMGADDEEEEEEDEPDMGSRQDAISGTSDLTVSLKDGKTQTEETEEDREDQSFDGLPPFTPGLPDEEGNPEPYPEEPDKSIAEMKKSMKDLQTTIDKKQAAEDAVTQTEEKGKKEKKRKLRRVKKHVNKGTDPIVKAPKKTPEKAPFQSPKVKPLANKPKTKEANNQLVPHINGAPLKYKNGKVFHKGKWVRIYKKKNHPGKYIRIRRGTVTHWVYEYILITWIHVPGPFIAFNAQMPCILPPPLPIVHAPLPPITAPIFPPPIINTCVPPPPARYETPDDEAVVQYWLDRFAHPDFVHLDKFYEITEQRPTPPVAQDNSNNTAELGRPEGPNAFPFKGTFVDSPELWETSLRPYHKGTPTEQRVAGTWSLGLVNASVTEFFAFKRNFITRRLNKQKESSTTRGRQQNEPVRDIRIFDTRADDPRALGMLHQYHYWTSSEEEEGGRKKRSGKGGKKRGGKTPQTADDREGEKVKGLIGPPSIPSNPLAVVERVDVLELLQPQTLREWAGCVVSLYLYFEGDSVVAYEAIRERYWRDPNPAIVSLRAAAQRAPPSTLRDREKQRDETSGVSSRAPDTHSAAASYPAHRLDDVPTQTAEASSTRDKGVGMKKRNKHFDVGGVEALRVCGGRSVDLGLVVEFWEALEAREEFVIGEEEKNRRECKRDVEVLSDCGGIFRGRPDYLEMKSPLFWAGLHWYRKSNGGKKFRFNAKTILLKWSTGAMFNVPSLLSRKLGPRGGSQRREASRGGLEREREGKVVTGVESNTSDFSSSFPLSGKTLKAFVKGKLAGLALKERVRHALCGLSEEQVERFTREFLEQGRVEEESDPKGRIPNTHRHHCVRSVERGREEIGDSKLWRERQRRQLTGNLNGKVSKKISKTDIAPIHERKGKKSTVERALDLLREFPLDDRLRMVVKQMRLQADLPGGGGISARERQLLQSRDAHILGESLEDWKQVNRLAKGDETLFWKRRSRMQDFLLELETMKRQKMPKKEQEEVERKIWEEKEELKRRNRQADADANDAEMKSAESLSEERRQMDHWLCRQLRNWVDRVKESSLVWTFRDPNCCAAPFRKFCDELFVLLFKKFKHRLVKARWRLPNARKWKSDNGLRLQRMRAELRELQEDAERISGGQLCRQFGGRSAEKGKEKANAAGERQDIIPSSSSSGFLDPFSLFFRAVDSSASSSTASPLTPFEDCEDDLRRFNKEKNENRNKLTAGRAFEGVLARKQSDDEEPDAQRNLRARRERRKEGFLGGQHRKGSVDRSSSYSSAPGGKGLDRSGDRYSDEGRGGGREGDEAYTPPNLSDADDSGEDTPAVGGFANLKIRPDRQRDKEKKLAAEGSSSDMGDQRQREKESEGPTREERQRRLKERQQKEWKVMEAKLKRKEEILKKAEADAEICPLQSPFPFRLFVKDLLRRRVSFVDDRWKLRRVVWRFPVPTFIVPTSAQTRTFNRALLLPFAHSTGSSKLRSYFDTTSGMRGPAVGLSAPDSGNSRAAGRLWLEDARSLFIRDSLRGGLRGENLRSAWKIGALAEEEGDGEDEEKAAFREAPRVGRDRTQLFLRPDKARERARLFASLEDSRECSFVPLAGGMHEEQGMLQMKRAFATLGVAADPGHWNRPEIYHAIVKLKGSTHLARRWGIFFQARAKFAVGQLQQADELLRGNFWIKAIKEHFTAPPLIHERLQKARDERKRQKEMKERTERKQRAASVTEKPTGDLDIAALDALTNPQNGASDPRNSMDEFPEKDRANADYEEDETFDTPQDKCLMRAVFELSEMIEDALRGTRTHLDKMKKLARDLKKRGPGSADPIRLAGRPFKSLMCSSVFGPRALYRGPFFASPYDASSAERNATRGRAVLLGVHDKSKRIGGVHLLRQACELAGGEGEGCGPCPSPRAKGEQMGRKVLPRGNAAKEDRRPGAPVECPCPLAHHPSELRFLGGGEASRDRRRAWAERAVKVARKNIESKPGSLSSGIPFMTGRAEKAICSVCGADFVKDPKQTRTKEETSEQGADAKVKCETCAYRFRMQVKEKKAKATDKLKAAMKMGMFKSGEGGLFSKLLKGSSVLPSSASPEQQKKKPSSRFALAFGKQPRGKSGEGGADAQEEGGEVVEEEKGLGWRERKMRAVERDMKAAAKKLEDALAEKDLERFRTADLYCTDALQLVSRNASAFEQNAPSSPRKRRERDRQPLEEQLQRVPSGGKFSLPLDKLISSDKRTPEGEEQSTKKPTAFLTQTQKAGVERVNRIARLCAEQQKAANESAEWNLPRRRSVPLHRSGLFGVEHPSLKREREKKEAEEREQRDFEERRKRVEALAKQIAEEASLLRESIAESVHRDGESRRSLVQSVAGGSGQRTPAAEPVMPLEEYKGQEVEPHAHALSAAHAEGALVNGRRLESGVCPEFLETGECSLEAQRGHGACLFTHTRGANLELPNETPIQPPSHIPAPVPAPSPSEPPIPPPVSSVPIPPRAPPLSEADVTPAVPIQSQMDASLPPAAPAASPPVPVEAPQPASAMDAPIVNAEGGAAEGPLPVEDKPQQPPIPQPHDAEFQSPERLKGTFLGADAKAALLELEQRSREADLVRRAREEIAKSRQESKEAEELEAAAAAAGEKGKNGDTAGEVKELLVGAGEIPSVNVLPKGERTEKTDLNPPTAEPSASAGAAVEETSGAAPLLASITREGGADAPTIRVTDSKSEEHGGKSVPEEEKSDVPPLLASQALGPGTDPAGVPPESKKDGSLEGIRPLLGPGFGVRPGRRMLGGGGPGGSRPASGGTERSKESDHESEKEKPLLQMGVGPATSDIPKEMPEVKEEGKAEEEKPNWLSGLGFSGS</sequence>
<feature type="compositionally biased region" description="Basic and acidic residues" evidence="3">
    <location>
        <begin position="1981"/>
        <end position="2005"/>
    </location>
</feature>
<gene>
    <name evidence="5" type="ORF">Cvel_10849</name>
</gene>
<keyword evidence="4" id="KW-0732">Signal</keyword>
<proteinExistence type="predicted"/>
<feature type="chain" id="PRO_5005192117" evidence="4">
    <location>
        <begin position="22"/>
        <end position="3127"/>
    </location>
</feature>
<feature type="compositionally biased region" description="Basic and acidic residues" evidence="3">
    <location>
        <begin position="3071"/>
        <end position="3085"/>
    </location>
</feature>
<feature type="compositionally biased region" description="Basic and acidic residues" evidence="3">
    <location>
        <begin position="1576"/>
        <end position="1596"/>
    </location>
</feature>
<feature type="compositionally biased region" description="Basic and acidic residues" evidence="3">
    <location>
        <begin position="2987"/>
        <end position="3006"/>
    </location>
</feature>
<dbReference type="PANTHER" id="PTHR13037">
    <property type="entry name" value="FORMIN"/>
    <property type="match status" value="1"/>
</dbReference>
<feature type="coiled-coil region" evidence="2">
    <location>
        <begin position="1405"/>
        <end position="1432"/>
    </location>
</feature>
<feature type="compositionally biased region" description="Basic and acidic residues" evidence="3">
    <location>
        <begin position="126"/>
        <end position="136"/>
    </location>
</feature>
<feature type="region of interest" description="Disordered" evidence="3">
    <location>
        <begin position="2027"/>
        <end position="2059"/>
    </location>
</feature>
<feature type="region of interest" description="Disordered" evidence="3">
    <location>
        <begin position="2580"/>
        <end position="2605"/>
    </location>
</feature>
<feature type="compositionally biased region" description="Acidic residues" evidence="3">
    <location>
        <begin position="249"/>
        <end position="258"/>
    </location>
</feature>
<feature type="region of interest" description="Disordered" evidence="3">
    <location>
        <begin position="849"/>
        <end position="910"/>
    </location>
</feature>
<feature type="compositionally biased region" description="Basic and acidic residues" evidence="3">
    <location>
        <begin position="2582"/>
        <end position="2605"/>
    </location>
</feature>
<feature type="compositionally biased region" description="Basic and acidic residues" evidence="3">
    <location>
        <begin position="2509"/>
        <end position="2523"/>
    </location>
</feature>
<organism evidence="5">
    <name type="scientific">Chromera velia CCMP2878</name>
    <dbReference type="NCBI Taxonomy" id="1169474"/>
    <lineage>
        <taxon>Eukaryota</taxon>
        <taxon>Sar</taxon>
        <taxon>Alveolata</taxon>
        <taxon>Colpodellida</taxon>
        <taxon>Chromeraceae</taxon>
        <taxon>Chromera</taxon>
    </lineage>
</organism>
<keyword evidence="1" id="KW-0945">Host-virus interaction</keyword>
<evidence type="ECO:0000256" key="2">
    <source>
        <dbReference type="SAM" id="Coils"/>
    </source>
</evidence>
<name>A0A0G4I467_9ALVE</name>
<dbReference type="EMBL" id="CDMZ01005046">
    <property type="protein sequence ID" value="CEM51772.1"/>
    <property type="molecule type" value="Genomic_DNA"/>
</dbReference>